<dbReference type="EC" id="2.1.1.229" evidence="3"/>
<dbReference type="InterPro" id="IPR029063">
    <property type="entry name" value="SAM-dependent_MTases_sf"/>
</dbReference>
<dbReference type="Pfam" id="PF13532">
    <property type="entry name" value="2OG-FeII_Oxy_2"/>
    <property type="match status" value="1"/>
</dbReference>
<keyword evidence="6" id="KW-0862">Zinc</keyword>
<dbReference type="AlphaFoldDB" id="A0A2T7PND2"/>
<sequence>MAASTPVNLTYKTCRKLNKKVLRCRKYLETSENLIIYDNPTKILCVQNGGLGNSVSREDILEIFSQYGCVQDIIMIPRKPYCFVCFDNCDSSLNAKKKTTGYLLREGIDPSQNVVLYPFFVSQAASYVCPVTDLPSGLVLVKDFITADMEHELLKIINFDGDSRDAGSSLKHRQVKHYGYEFNYEINNVDPRKPLKEGIPEICHEFLKQALDSKLIACMPDQLTVNQYLAGQGIPPHVDTPSAFEDGIVSLSCGSQVIMDFRHPDGRCISVLLPRRSLLVMCGESRFIWSHGITPRKTDIVSLASGGLTLVARETRTSFTFRKLDVTYILHESVHTIWLTENEEISHDLFTAIFVLQVYEQIGAHFSDTRYKPWPQIAQFLLAQEPGSLFMDTGCGNGKYFGINKNIFEIGSDRSEKLAAICRERRFQVFRADVRAIPVRDGAVDVGLCIAVIHHLSTENRRKQAVQELIRILRPGGSVLIYVWAKEQEKDRCKSKYLKENKQPIQECSSPQEPSDSKQHKELPHGDDSGQEELSMMCSNDAGVKIVSHFTPKPENNVEGEVSVSAAEKSKIADTGDRGNQHLTSVPGAMNNRFPDTQKTSILQVHINRTDFKSQDVLVPWQLQKARVKKGQQELTNSTSSHETLHRFYHVFEEGELEKLCAGVNGCIIEKSYYDQGNWCVVLRKM</sequence>
<keyword evidence="4" id="KW-0489">Methyltransferase</keyword>
<comment type="cofactor">
    <cofactor evidence="1">
        <name>Fe(2+)</name>
        <dbReference type="ChEBI" id="CHEBI:29033"/>
    </cofactor>
</comment>
<dbReference type="GO" id="GO:0030488">
    <property type="term" value="P:tRNA methylation"/>
    <property type="evidence" value="ECO:0007669"/>
    <property type="project" value="TreeGrafter"/>
</dbReference>
<name>A0A2T7PND2_POMCA</name>
<dbReference type="SUPFAM" id="SSF51197">
    <property type="entry name" value="Clavaminate synthase-like"/>
    <property type="match status" value="1"/>
</dbReference>
<feature type="domain" description="Fe2OG dioxygenase" evidence="17">
    <location>
        <begin position="219"/>
        <end position="325"/>
    </location>
</feature>
<dbReference type="InterPro" id="IPR013216">
    <property type="entry name" value="Methyltransf_11"/>
</dbReference>
<evidence type="ECO:0000256" key="6">
    <source>
        <dbReference type="ARBA" id="ARBA00022833"/>
    </source>
</evidence>
<dbReference type="InterPro" id="IPR037151">
    <property type="entry name" value="AlkB-like_sf"/>
</dbReference>
<proteinExistence type="inferred from homology"/>
<evidence type="ECO:0000259" key="16">
    <source>
        <dbReference type="PROSITE" id="PS50102"/>
    </source>
</evidence>
<dbReference type="GO" id="GO:0005737">
    <property type="term" value="C:cytoplasm"/>
    <property type="evidence" value="ECO:0007669"/>
    <property type="project" value="TreeGrafter"/>
</dbReference>
<dbReference type="InterPro" id="IPR035979">
    <property type="entry name" value="RBD_domain_sf"/>
</dbReference>
<dbReference type="PROSITE" id="PS50102">
    <property type="entry name" value="RRM"/>
    <property type="match status" value="1"/>
</dbReference>
<dbReference type="PANTHER" id="PTHR13069">
    <property type="entry name" value="ALKYLATED DNA REPAIR PROTEIN ALKB HOMOLOG 8"/>
    <property type="match status" value="1"/>
</dbReference>
<dbReference type="PANTHER" id="PTHR13069:SF21">
    <property type="entry name" value="ALKYLATED DNA REPAIR PROTEIN ALKB HOMOLOG 8"/>
    <property type="match status" value="1"/>
</dbReference>
<evidence type="ECO:0000259" key="17">
    <source>
        <dbReference type="PROSITE" id="PS51471"/>
    </source>
</evidence>
<dbReference type="GO" id="GO:0000049">
    <property type="term" value="F:tRNA binding"/>
    <property type="evidence" value="ECO:0007669"/>
    <property type="project" value="TreeGrafter"/>
</dbReference>
<dbReference type="InterPro" id="IPR005123">
    <property type="entry name" value="Oxoglu/Fe-dep_dioxygenase_dom"/>
</dbReference>
<evidence type="ECO:0000256" key="4">
    <source>
        <dbReference type="ARBA" id="ARBA00022603"/>
    </source>
</evidence>
<dbReference type="Proteomes" id="UP000245119">
    <property type="component" value="Linkage Group LG3"/>
</dbReference>
<feature type="compositionally biased region" description="Basic and acidic residues" evidence="15">
    <location>
        <begin position="515"/>
        <end position="528"/>
    </location>
</feature>
<feature type="region of interest" description="Disordered" evidence="15">
    <location>
        <begin position="570"/>
        <end position="595"/>
    </location>
</feature>
<dbReference type="OrthoDB" id="271595at2759"/>
<dbReference type="Gene3D" id="3.40.50.150">
    <property type="entry name" value="Vaccinia Virus protein VP39"/>
    <property type="match status" value="2"/>
</dbReference>
<protein>
    <recommendedName>
        <fullName evidence="3">tRNA (carboxymethyluridine(34)-5-O)-methyltransferase</fullName>
        <ecNumber evidence="3">2.1.1.229</ecNumber>
    </recommendedName>
    <alternativeName>
        <fullName evidence="12">Alkylated DNA repair protein alkB homolog 8</fullName>
    </alternativeName>
    <alternativeName>
        <fullName evidence="13">S-adenosyl-L-methionine-dependent tRNA methyltransferase ALKBH8</fullName>
    </alternativeName>
</protein>
<evidence type="ECO:0000256" key="13">
    <source>
        <dbReference type="ARBA" id="ARBA00049802"/>
    </source>
</evidence>
<evidence type="ECO:0000313" key="19">
    <source>
        <dbReference type="Proteomes" id="UP000245119"/>
    </source>
</evidence>
<keyword evidence="5" id="KW-0808">Transferase</keyword>
<feature type="region of interest" description="Disordered" evidence="15">
    <location>
        <begin position="501"/>
        <end position="534"/>
    </location>
</feature>
<evidence type="ECO:0000256" key="3">
    <source>
        <dbReference type="ARBA" id="ARBA00012808"/>
    </source>
</evidence>
<dbReference type="EMBL" id="PZQS01000003">
    <property type="protein sequence ID" value="PVD34929.1"/>
    <property type="molecule type" value="Genomic_DNA"/>
</dbReference>
<evidence type="ECO:0000256" key="2">
    <source>
        <dbReference type="ARBA" id="ARBA00007879"/>
    </source>
</evidence>
<gene>
    <name evidence="18" type="ORF">C0Q70_06210</name>
</gene>
<evidence type="ECO:0000256" key="5">
    <source>
        <dbReference type="ARBA" id="ARBA00022679"/>
    </source>
</evidence>
<evidence type="ECO:0000256" key="7">
    <source>
        <dbReference type="ARBA" id="ARBA00022884"/>
    </source>
</evidence>
<comment type="catalytic activity">
    <reaction evidence="10">
        <text>5-(carboxymethyl)uridine(34) in tRNA + S-adenosyl-L-methionine = 5-(2-methoxy-2-oxoethyl)uridine(34) in tRNA + S-adenosyl-L-homocysteine</text>
        <dbReference type="Rhea" id="RHEA:43208"/>
        <dbReference type="Rhea" id="RHEA-COMP:10407"/>
        <dbReference type="Rhea" id="RHEA-COMP:10408"/>
        <dbReference type="ChEBI" id="CHEBI:57856"/>
        <dbReference type="ChEBI" id="CHEBI:59789"/>
        <dbReference type="ChEBI" id="CHEBI:74851"/>
        <dbReference type="ChEBI" id="CHEBI:74882"/>
        <dbReference type="EC" id="2.1.1.229"/>
    </reaction>
</comment>
<evidence type="ECO:0000256" key="9">
    <source>
        <dbReference type="ARBA" id="ARBA00023268"/>
    </source>
</evidence>
<dbReference type="GO" id="GO:0005634">
    <property type="term" value="C:nucleus"/>
    <property type="evidence" value="ECO:0007669"/>
    <property type="project" value="TreeGrafter"/>
</dbReference>
<dbReference type="Gene3D" id="3.30.70.330">
    <property type="match status" value="1"/>
</dbReference>
<keyword evidence="8" id="KW-0408">Iron</keyword>
<dbReference type="CDD" id="cd02440">
    <property type="entry name" value="AdoMet_MTases"/>
    <property type="match status" value="1"/>
</dbReference>
<keyword evidence="7 14" id="KW-0694">RNA-binding</keyword>
<evidence type="ECO:0000256" key="10">
    <source>
        <dbReference type="ARBA" id="ARBA00034996"/>
    </source>
</evidence>
<reference evidence="18 19" key="1">
    <citation type="submission" date="2018-04" db="EMBL/GenBank/DDBJ databases">
        <title>The genome of golden apple snail Pomacea canaliculata provides insight into stress tolerance and invasive adaptation.</title>
        <authorList>
            <person name="Liu C."/>
            <person name="Liu B."/>
            <person name="Ren Y."/>
            <person name="Zhang Y."/>
            <person name="Wang H."/>
            <person name="Li S."/>
            <person name="Jiang F."/>
            <person name="Yin L."/>
            <person name="Zhang G."/>
            <person name="Qian W."/>
            <person name="Fan W."/>
        </authorList>
    </citation>
    <scope>NUCLEOTIDE SEQUENCE [LARGE SCALE GENOMIC DNA]</scope>
    <source>
        <strain evidence="18">SZHN2017</strain>
        <tissue evidence="18">Muscle</tissue>
    </source>
</reference>
<dbReference type="InterPro" id="IPR027450">
    <property type="entry name" value="AlkB-like"/>
</dbReference>
<dbReference type="Pfam" id="PF00076">
    <property type="entry name" value="RRM_1"/>
    <property type="match status" value="1"/>
</dbReference>
<dbReference type="Gene3D" id="2.60.120.590">
    <property type="entry name" value="Alpha-ketoglutarate-dependent dioxygenase AlkB-like"/>
    <property type="match status" value="1"/>
</dbReference>
<dbReference type="PROSITE" id="PS51471">
    <property type="entry name" value="FE2OG_OXY"/>
    <property type="match status" value="1"/>
</dbReference>
<keyword evidence="19" id="KW-1185">Reference proteome</keyword>
<feature type="domain" description="RRM" evidence="16">
    <location>
        <begin position="44"/>
        <end position="107"/>
    </location>
</feature>
<comment type="similarity">
    <text evidence="2">Belongs to the alkB family.</text>
</comment>
<dbReference type="Pfam" id="PF08241">
    <property type="entry name" value="Methyltransf_11"/>
    <property type="match status" value="1"/>
</dbReference>
<dbReference type="GO" id="GO:0106335">
    <property type="term" value="F:tRNA (5-carboxymethyluridine(34)-5-O)-methyltransferase activity"/>
    <property type="evidence" value="ECO:0007669"/>
    <property type="project" value="UniProtKB-EC"/>
</dbReference>
<feature type="compositionally biased region" description="Basic and acidic residues" evidence="15">
    <location>
        <begin position="570"/>
        <end position="580"/>
    </location>
</feature>
<evidence type="ECO:0000256" key="12">
    <source>
        <dbReference type="ARBA" id="ARBA00049786"/>
    </source>
</evidence>
<dbReference type="GO" id="GO:0002098">
    <property type="term" value="P:tRNA wobble uridine modification"/>
    <property type="evidence" value="ECO:0007669"/>
    <property type="project" value="TreeGrafter"/>
</dbReference>
<dbReference type="InterPro" id="IPR012677">
    <property type="entry name" value="Nucleotide-bd_a/b_plait_sf"/>
</dbReference>
<evidence type="ECO:0000256" key="1">
    <source>
        <dbReference type="ARBA" id="ARBA00001954"/>
    </source>
</evidence>
<feature type="compositionally biased region" description="Polar residues" evidence="15">
    <location>
        <begin position="503"/>
        <end position="514"/>
    </location>
</feature>
<evidence type="ECO:0000256" key="14">
    <source>
        <dbReference type="PROSITE-ProRule" id="PRU00176"/>
    </source>
</evidence>
<dbReference type="SUPFAM" id="SSF53335">
    <property type="entry name" value="S-adenosyl-L-methionine-dependent methyltransferases"/>
    <property type="match status" value="1"/>
</dbReference>
<evidence type="ECO:0000313" key="18">
    <source>
        <dbReference type="EMBL" id="PVD34929.1"/>
    </source>
</evidence>
<evidence type="ECO:0000256" key="8">
    <source>
        <dbReference type="ARBA" id="ARBA00023004"/>
    </source>
</evidence>
<dbReference type="SMART" id="SM00360">
    <property type="entry name" value="RRM"/>
    <property type="match status" value="1"/>
</dbReference>
<accession>A0A2T7PND2</accession>
<dbReference type="STRING" id="400727.A0A2T7PND2"/>
<dbReference type="InterPro" id="IPR000504">
    <property type="entry name" value="RRM_dom"/>
</dbReference>
<dbReference type="InterPro" id="IPR051422">
    <property type="entry name" value="AlkB_tRNA_MeTrf/Diox"/>
</dbReference>
<evidence type="ECO:0000256" key="11">
    <source>
        <dbReference type="ARBA" id="ARBA00045506"/>
    </source>
</evidence>
<dbReference type="GO" id="GO:0008757">
    <property type="term" value="F:S-adenosylmethionine-dependent methyltransferase activity"/>
    <property type="evidence" value="ECO:0007669"/>
    <property type="project" value="InterPro"/>
</dbReference>
<evidence type="ECO:0000256" key="15">
    <source>
        <dbReference type="SAM" id="MobiDB-lite"/>
    </source>
</evidence>
<comment type="function">
    <text evidence="11">Catalyzes the methylation of 5-carboxymethyl uridine to 5-methylcarboxymethyl uridine at the wobble position of the anticodon loop in tRNA via its methyltransferase domain. Catalyzes the last step in the formation of 5-methylcarboxymethyl uridine at the wobble position of the anticodon loop in target tRNA. Has a preference for tRNA(Arg) and tRNA(Glu), and does not bind tRNA(Lys). Binds tRNA and catalyzes the iron and alpha-ketoglutarate dependent hydroxylation of 5-methylcarboxymethyl uridine at the wobble position of the anticodon loop in tRNA via its dioxygenase domain, giving rise to 5-(S)-methoxycarbonylhydroxymethyluridine; has a preference for tRNA(Gly). Required for normal survival after DNA damage. May inhibit apoptosis and promote cell survival and angiogenesis.</text>
</comment>
<comment type="caution">
    <text evidence="18">The sequence shown here is derived from an EMBL/GenBank/DDBJ whole genome shotgun (WGS) entry which is preliminary data.</text>
</comment>
<keyword evidence="9" id="KW-0511">Multifunctional enzyme</keyword>
<organism evidence="18 19">
    <name type="scientific">Pomacea canaliculata</name>
    <name type="common">Golden apple snail</name>
    <dbReference type="NCBI Taxonomy" id="400727"/>
    <lineage>
        <taxon>Eukaryota</taxon>
        <taxon>Metazoa</taxon>
        <taxon>Spiralia</taxon>
        <taxon>Lophotrochozoa</taxon>
        <taxon>Mollusca</taxon>
        <taxon>Gastropoda</taxon>
        <taxon>Caenogastropoda</taxon>
        <taxon>Architaenioglossa</taxon>
        <taxon>Ampullarioidea</taxon>
        <taxon>Ampullariidae</taxon>
        <taxon>Pomacea</taxon>
    </lineage>
</organism>
<dbReference type="SUPFAM" id="SSF54928">
    <property type="entry name" value="RNA-binding domain, RBD"/>
    <property type="match status" value="1"/>
</dbReference>